<dbReference type="InterPro" id="IPR024253">
    <property type="entry name" value="Phosducin_thioredoxin-like_dom"/>
</dbReference>
<dbReference type="Gene3D" id="1.10.168.10">
    <property type="entry name" value="Phosducin, domain 2"/>
    <property type="match status" value="1"/>
</dbReference>
<dbReference type="Pfam" id="PF02114">
    <property type="entry name" value="Phosducin"/>
    <property type="match status" value="1"/>
</dbReference>
<name>A0A8J4WI82_9TREM</name>
<evidence type="ECO:0000256" key="3">
    <source>
        <dbReference type="SAM" id="MobiDB-lite"/>
    </source>
</evidence>
<accession>A0A8J4WI82</accession>
<dbReference type="InterPro" id="IPR036249">
    <property type="entry name" value="Thioredoxin-like_sf"/>
</dbReference>
<comment type="caution">
    <text evidence="5">The sequence shown here is derived from an EMBL/GenBank/DDBJ whole genome shotgun (WGS) entry which is preliminary data.</text>
</comment>
<evidence type="ECO:0000259" key="4">
    <source>
        <dbReference type="Pfam" id="PF02114"/>
    </source>
</evidence>
<feature type="region of interest" description="Disordered" evidence="3">
    <location>
        <begin position="15"/>
        <end position="61"/>
    </location>
</feature>
<evidence type="ECO:0000313" key="5">
    <source>
        <dbReference type="EMBL" id="KAF5400929.1"/>
    </source>
</evidence>
<feature type="compositionally biased region" description="Acidic residues" evidence="3">
    <location>
        <begin position="21"/>
        <end position="32"/>
    </location>
</feature>
<sequence length="284" mass="31764">MALSLDDKLLGEKVNNYCSSSEDEGDTDDSDKSEEAAGQGGVEKSNASAVSSAMSGLPQTGPKGVISDYRRYKALEQLKELDVQEKLVALAKQNTHACRSYREDVIDEIKDKKLSELLDTLEEDDEFLTQYRQNRMLELKNSLQRLPVYGKVLDLNSETFVHEIDSTDPGVTVLVLIYELGNEDCKKVHACFQELCTEYSHIKFCRIRASDACLSYAFSRSGVPAIVVYKNGEVIGNLLRVTRHLGTEFYTVDLENYLVEHGFLPDKTVGLLLKSRLSVTETSN</sequence>
<dbReference type="SUPFAM" id="SSF52833">
    <property type="entry name" value="Thioredoxin-like"/>
    <property type="match status" value="1"/>
</dbReference>
<organism evidence="5 6">
    <name type="scientific">Paragonimus heterotremus</name>
    <dbReference type="NCBI Taxonomy" id="100268"/>
    <lineage>
        <taxon>Eukaryota</taxon>
        <taxon>Metazoa</taxon>
        <taxon>Spiralia</taxon>
        <taxon>Lophotrochozoa</taxon>
        <taxon>Platyhelminthes</taxon>
        <taxon>Trematoda</taxon>
        <taxon>Digenea</taxon>
        <taxon>Plagiorchiida</taxon>
        <taxon>Troglotremata</taxon>
        <taxon>Troglotrematidae</taxon>
        <taxon>Paragonimus</taxon>
    </lineage>
</organism>
<dbReference type="PRINTS" id="PR00677">
    <property type="entry name" value="PHOSDUCIN"/>
</dbReference>
<gene>
    <name evidence="5" type="ORF">PHET_05727</name>
</gene>
<dbReference type="Gene3D" id="3.40.30.10">
    <property type="entry name" value="Glutaredoxin"/>
    <property type="match status" value="1"/>
</dbReference>
<dbReference type="InterPro" id="IPR023196">
    <property type="entry name" value="Phosducin_N_dom_sf"/>
</dbReference>
<protein>
    <submittedName>
        <fullName evidence="5">Viral iap-associated factor</fullName>
    </submittedName>
</protein>
<reference evidence="5" key="1">
    <citation type="submission" date="2019-05" db="EMBL/GenBank/DDBJ databases">
        <title>Annotation for the trematode Paragonimus heterotremus.</title>
        <authorList>
            <person name="Choi Y.-J."/>
        </authorList>
    </citation>
    <scope>NUCLEOTIDE SEQUENCE</scope>
    <source>
        <strain evidence="5">LC</strain>
    </source>
</reference>
<dbReference type="Proteomes" id="UP000748531">
    <property type="component" value="Unassembled WGS sequence"/>
</dbReference>
<evidence type="ECO:0000256" key="1">
    <source>
        <dbReference type="ARBA" id="ARBA00009686"/>
    </source>
</evidence>
<dbReference type="InterPro" id="IPR001200">
    <property type="entry name" value="Phosducin"/>
</dbReference>
<evidence type="ECO:0000313" key="6">
    <source>
        <dbReference type="Proteomes" id="UP000748531"/>
    </source>
</evidence>
<dbReference type="GO" id="GO:0008277">
    <property type="term" value="P:regulation of G protein-coupled receptor signaling pathway"/>
    <property type="evidence" value="ECO:0007669"/>
    <property type="project" value="InterPro"/>
</dbReference>
<dbReference type="CDD" id="cd02987">
    <property type="entry name" value="Phd_like_Phd"/>
    <property type="match status" value="1"/>
</dbReference>
<keyword evidence="2" id="KW-0597">Phosphoprotein</keyword>
<keyword evidence="6" id="KW-1185">Reference proteome</keyword>
<dbReference type="EMBL" id="LUCH01002821">
    <property type="protein sequence ID" value="KAF5400929.1"/>
    <property type="molecule type" value="Genomic_DNA"/>
</dbReference>
<dbReference type="PANTHER" id="PTHR46052">
    <property type="entry name" value="PHOSDUCIN-LIKE PROTEIN"/>
    <property type="match status" value="1"/>
</dbReference>
<feature type="domain" description="Phosducin" evidence="4">
    <location>
        <begin position="54"/>
        <end position="282"/>
    </location>
</feature>
<comment type="similarity">
    <text evidence="1">Belongs to the phosducin family.</text>
</comment>
<dbReference type="InterPro" id="IPR051499">
    <property type="entry name" value="Phosducin-like_reg"/>
</dbReference>
<proteinExistence type="inferred from homology"/>
<dbReference type="OrthoDB" id="70588at2759"/>
<feature type="compositionally biased region" description="Polar residues" evidence="3">
    <location>
        <begin position="45"/>
        <end position="58"/>
    </location>
</feature>
<evidence type="ECO:0000256" key="2">
    <source>
        <dbReference type="ARBA" id="ARBA00022553"/>
    </source>
</evidence>
<dbReference type="AlphaFoldDB" id="A0A8J4WI82"/>
<dbReference type="PANTHER" id="PTHR46052:SF1">
    <property type="entry name" value="PHOSDUCIN-LIKE PROTEIN"/>
    <property type="match status" value="1"/>
</dbReference>